<gene>
    <name evidence="1" type="ORF">O6H91_01G164000</name>
</gene>
<sequence length="401" mass="44901">MAADGQQESSNMTCSSSNFLLSNVVSCDDSTAIAAAAGSSRGGRLERQMADLSLISISEDHGGLQIGSPLEKESFIYSTEEKMQAVQRVLFMDDESLRVSEGLQDLRIDSPFPNISDLIFATPDALPDESCAQLQWLQEKFKSTYCSNSFQVPRADLQIQIKDASLGPALPTSLHEEAKSDIPMEVKKGSGRNLGERERRKEINNLICTLQAFLPQRIAKMDKATVLSESLEYIKGLQKKLSDLQKRKAKTVEVASDLNHCPNQGVETTRMMKPCSGTSYAQTFNSKNVSTETALIHRRVRIDSSLTTNRGYFQQFSTNNMSVNVSGDIVYFYLKCRRDVVLEEIMRLLQRQHLDIVRVEIRMNDSRSKELSIEAKATRAEVLLTSEFLVVLIKRSCLSIY</sequence>
<dbReference type="EMBL" id="CM055092">
    <property type="protein sequence ID" value="KAJ7571465.1"/>
    <property type="molecule type" value="Genomic_DNA"/>
</dbReference>
<name>A0ACC2EYL6_DIPCM</name>
<protein>
    <submittedName>
        <fullName evidence="1">Uncharacterized protein</fullName>
    </submittedName>
</protein>
<reference evidence="2" key="1">
    <citation type="journal article" date="2024" name="Proc. Natl. Acad. Sci. U.S.A.">
        <title>Extraordinary preservation of gene collinearity over three hundred million years revealed in homosporous lycophytes.</title>
        <authorList>
            <person name="Li C."/>
            <person name="Wickell D."/>
            <person name="Kuo L.Y."/>
            <person name="Chen X."/>
            <person name="Nie B."/>
            <person name="Liao X."/>
            <person name="Peng D."/>
            <person name="Ji J."/>
            <person name="Jenkins J."/>
            <person name="Williams M."/>
            <person name="Shu S."/>
            <person name="Plott C."/>
            <person name="Barry K."/>
            <person name="Rajasekar S."/>
            <person name="Grimwood J."/>
            <person name="Han X."/>
            <person name="Sun S."/>
            <person name="Hou Z."/>
            <person name="He W."/>
            <person name="Dai G."/>
            <person name="Sun C."/>
            <person name="Schmutz J."/>
            <person name="Leebens-Mack J.H."/>
            <person name="Li F.W."/>
            <person name="Wang L."/>
        </authorList>
    </citation>
    <scope>NUCLEOTIDE SEQUENCE [LARGE SCALE GENOMIC DNA]</scope>
    <source>
        <strain evidence="2">cv. PW_Plant_1</strain>
    </source>
</reference>
<organism evidence="1 2">
    <name type="scientific">Diphasiastrum complanatum</name>
    <name type="common">Issler's clubmoss</name>
    <name type="synonym">Lycopodium complanatum</name>
    <dbReference type="NCBI Taxonomy" id="34168"/>
    <lineage>
        <taxon>Eukaryota</taxon>
        <taxon>Viridiplantae</taxon>
        <taxon>Streptophyta</taxon>
        <taxon>Embryophyta</taxon>
        <taxon>Tracheophyta</taxon>
        <taxon>Lycopodiopsida</taxon>
        <taxon>Lycopodiales</taxon>
        <taxon>Lycopodiaceae</taxon>
        <taxon>Lycopodioideae</taxon>
        <taxon>Diphasiastrum</taxon>
    </lineage>
</organism>
<proteinExistence type="predicted"/>
<accession>A0ACC2EYL6</accession>
<comment type="caution">
    <text evidence="1">The sequence shown here is derived from an EMBL/GenBank/DDBJ whole genome shotgun (WGS) entry which is preliminary data.</text>
</comment>
<evidence type="ECO:0000313" key="2">
    <source>
        <dbReference type="Proteomes" id="UP001162992"/>
    </source>
</evidence>
<evidence type="ECO:0000313" key="1">
    <source>
        <dbReference type="EMBL" id="KAJ7571465.1"/>
    </source>
</evidence>
<dbReference type="Proteomes" id="UP001162992">
    <property type="component" value="Chromosome 1"/>
</dbReference>
<keyword evidence="2" id="KW-1185">Reference proteome</keyword>